<protein>
    <submittedName>
        <fullName evidence="3">Uncharacterized protein</fullName>
    </submittedName>
</protein>
<dbReference type="Proteomes" id="UP000887566">
    <property type="component" value="Unplaced"/>
</dbReference>
<feature type="compositionally biased region" description="Polar residues" evidence="1">
    <location>
        <begin position="1"/>
        <end position="10"/>
    </location>
</feature>
<feature type="region of interest" description="Disordered" evidence="1">
    <location>
        <begin position="64"/>
        <end position="99"/>
    </location>
</feature>
<name>A0A914V4K8_9BILA</name>
<evidence type="ECO:0000256" key="1">
    <source>
        <dbReference type="SAM" id="MobiDB-lite"/>
    </source>
</evidence>
<accession>A0A914V4K8</accession>
<feature type="compositionally biased region" description="Polar residues" evidence="1">
    <location>
        <begin position="65"/>
        <end position="81"/>
    </location>
</feature>
<feature type="region of interest" description="Disordered" evidence="1">
    <location>
        <begin position="1"/>
        <end position="26"/>
    </location>
</feature>
<reference evidence="3" key="1">
    <citation type="submission" date="2022-11" db="UniProtKB">
        <authorList>
            <consortium name="WormBaseParasite"/>
        </authorList>
    </citation>
    <scope>IDENTIFICATION</scope>
</reference>
<dbReference type="AlphaFoldDB" id="A0A914V4K8"/>
<keyword evidence="2" id="KW-1185">Reference proteome</keyword>
<evidence type="ECO:0000313" key="2">
    <source>
        <dbReference type="Proteomes" id="UP000887566"/>
    </source>
</evidence>
<sequence length="99" mass="10556">MRQSAPTFTAPNQLLNLPPPPSRNQPFRVGGVRAAEGRIVGWNGRAMLSSSSTGLIRPGFDAMSVSKSTKQPAESTTSSGMRLSTRTDLLTSRRRPSGA</sequence>
<evidence type="ECO:0000313" key="3">
    <source>
        <dbReference type="WBParaSite" id="PSAMB.scaffold1456size31297.g13268.t1"/>
    </source>
</evidence>
<proteinExistence type="predicted"/>
<organism evidence="2 3">
    <name type="scientific">Plectus sambesii</name>
    <dbReference type="NCBI Taxonomy" id="2011161"/>
    <lineage>
        <taxon>Eukaryota</taxon>
        <taxon>Metazoa</taxon>
        <taxon>Ecdysozoa</taxon>
        <taxon>Nematoda</taxon>
        <taxon>Chromadorea</taxon>
        <taxon>Plectida</taxon>
        <taxon>Plectina</taxon>
        <taxon>Plectoidea</taxon>
        <taxon>Plectidae</taxon>
        <taxon>Plectus</taxon>
    </lineage>
</organism>
<dbReference type="WBParaSite" id="PSAMB.scaffold1456size31297.g13268.t1">
    <property type="protein sequence ID" value="PSAMB.scaffold1456size31297.g13268.t1"/>
    <property type="gene ID" value="PSAMB.scaffold1456size31297.g13268"/>
</dbReference>